<evidence type="ECO:0000313" key="2">
    <source>
        <dbReference type="Proteomes" id="UP000198362"/>
    </source>
</evidence>
<accession>A0A239LIR4</accession>
<protein>
    <recommendedName>
        <fullName evidence="3">Sporadically distributed protein, TIGR04141 family</fullName>
    </recommendedName>
</protein>
<reference evidence="1 2" key="1">
    <citation type="submission" date="2017-06" db="EMBL/GenBank/DDBJ databases">
        <authorList>
            <person name="Kim H.J."/>
            <person name="Triplett B.A."/>
        </authorList>
    </citation>
    <scope>NUCLEOTIDE SEQUENCE [LARGE SCALE GENOMIC DNA]</scope>
    <source>
        <strain evidence="1 2">CGMCC 4.5593</strain>
    </source>
</reference>
<evidence type="ECO:0008006" key="3">
    <source>
        <dbReference type="Google" id="ProtNLM"/>
    </source>
</evidence>
<keyword evidence="2" id="KW-1185">Reference proteome</keyword>
<dbReference type="Proteomes" id="UP000198362">
    <property type="component" value="Unassembled WGS sequence"/>
</dbReference>
<proteinExistence type="predicted"/>
<dbReference type="AlphaFoldDB" id="A0A239LIR4"/>
<dbReference type="OrthoDB" id="9148897at2"/>
<evidence type="ECO:0000313" key="1">
    <source>
        <dbReference type="EMBL" id="SNT30351.1"/>
    </source>
</evidence>
<dbReference type="RefSeq" id="WP_144022568.1">
    <property type="nucleotide sequence ID" value="NZ_FZPH01000004.1"/>
</dbReference>
<dbReference type="EMBL" id="FZPH01000004">
    <property type="protein sequence ID" value="SNT30351.1"/>
    <property type="molecule type" value="Genomic_DNA"/>
</dbReference>
<name>A0A239LIR4_9ACTN</name>
<sequence length="623" mass="69454">MDEVESVQPVALTLLRPFLSLTIVQIEAEDKPRAFDRFMAEVRRRSRRRRDDVRTIVADGIGEVLRKSPDLSWLCDDLYQVDAFILRHDKHPSWMASEVPYTNISYRLFLGLRRDRLIAFYTDFESIKESMQRWLDQPVRKQYQRIPEAFSKAAFLRGSQTRSIWLRGIHSKRSTKADTKALSGTRVEDLLVPGDGSFAMSAARADVPRDAGLVALRGTVGAAPDKSRMWSSGSEGVAHFFAQANEALVLVEEAMADQAAPDDPYPLLAQREENLSLVTSAFDVSFLQPEDLSVVGVSEERVSAAALLQQALIEVEGDPNCMDFRLHVGLDGSLGGTLKCLVREVRNRLVCKFGFDGDPTNLPSVRPILDALRDHGQDLMTAHYQSGHAFLNSQMWKMEIRSAAFPNWRFEDFSGYRVTAEKPLMDQDRVASTQDIHDAIGAEGDDSLFGWVVNAYTHGWLTCDDGAGEVSDFVHLDPAGKLTLIHVKGAGSMSPRRQIAVGPYEVVASQAVKNVRYISGEHLELRLARPSIARPACWTDGRRTTDRGELLEMLRYRGPQDIAHVAIVQPHVTHRSQQAARARAEVGTNTPDALRMMLLDSLLFAVRAAVVEQTGDLFVIGSR</sequence>
<gene>
    <name evidence="1" type="ORF">SAMN05421812_104365</name>
</gene>
<organism evidence="1 2">
    <name type="scientific">Asanoa hainanensis</name>
    <dbReference type="NCBI Taxonomy" id="560556"/>
    <lineage>
        <taxon>Bacteria</taxon>
        <taxon>Bacillati</taxon>
        <taxon>Actinomycetota</taxon>
        <taxon>Actinomycetes</taxon>
        <taxon>Micromonosporales</taxon>
        <taxon>Micromonosporaceae</taxon>
        <taxon>Asanoa</taxon>
    </lineage>
</organism>